<dbReference type="SUPFAM" id="SSF54197">
    <property type="entry name" value="HIT-like"/>
    <property type="match status" value="1"/>
</dbReference>
<evidence type="ECO:0000313" key="6">
    <source>
        <dbReference type="EMBL" id="MDF1610674.1"/>
    </source>
</evidence>
<dbReference type="GO" id="GO:0000166">
    <property type="term" value="F:nucleotide binding"/>
    <property type="evidence" value="ECO:0007669"/>
    <property type="project" value="UniProtKB-KW"/>
</dbReference>
<feature type="binding site" evidence="3">
    <location>
        <position position="54"/>
    </location>
    <ligand>
        <name>substrate</name>
    </ligand>
</feature>
<dbReference type="InterPro" id="IPR036265">
    <property type="entry name" value="HIT-like_sf"/>
</dbReference>
<proteinExistence type="predicted"/>
<name>A0AAE3NY98_9BACT</name>
<dbReference type="RefSeq" id="WP_321534439.1">
    <property type="nucleotide sequence ID" value="NZ_JARGDL010000001.1"/>
</dbReference>
<dbReference type="GO" id="GO:0003824">
    <property type="term" value="F:catalytic activity"/>
    <property type="evidence" value="ECO:0007669"/>
    <property type="project" value="InterPro"/>
</dbReference>
<feature type="short sequence motif" description="Histidine triad motif" evidence="4">
    <location>
        <begin position="122"/>
        <end position="126"/>
    </location>
</feature>
<dbReference type="PROSITE" id="PS51084">
    <property type="entry name" value="HIT_2"/>
    <property type="match status" value="1"/>
</dbReference>
<sequence length="172" mass="19856">MEKLWSPWRSNYIESFKVKKENESCVFCFAKEKNINDDDCLIVYKSDNCFVMLNLYPYNSGHIMIIPYKHVSSLKQLSKEELNEMMEVVSLSMEALEITMKPQGYNFGANLGKAAGAGIDEHVHFHIVPRWNGDTNFMPVLGEVKIISQDLLITKNNLINTFNELTKRKNNE</sequence>
<feature type="binding site" evidence="3">
    <location>
        <position position="126"/>
    </location>
    <ligand>
        <name>substrate</name>
    </ligand>
</feature>
<dbReference type="PANTHER" id="PTHR42997">
    <property type="entry name" value="HIT FAMILY HYDROLASE"/>
    <property type="match status" value="1"/>
</dbReference>
<organism evidence="6 7">
    <name type="scientific">Stygiobacter electus</name>
    <dbReference type="NCBI Taxonomy" id="3032292"/>
    <lineage>
        <taxon>Bacteria</taxon>
        <taxon>Pseudomonadati</taxon>
        <taxon>Ignavibacteriota</taxon>
        <taxon>Ignavibacteria</taxon>
        <taxon>Ignavibacteriales</taxon>
        <taxon>Melioribacteraceae</taxon>
        <taxon>Stygiobacter</taxon>
    </lineage>
</organism>
<dbReference type="PANTHER" id="PTHR42997:SF1">
    <property type="entry name" value="AP-4-A PHOSPHORYLASE"/>
    <property type="match status" value="1"/>
</dbReference>
<evidence type="ECO:0000259" key="5">
    <source>
        <dbReference type="PROSITE" id="PS51084"/>
    </source>
</evidence>
<evidence type="ECO:0000256" key="4">
    <source>
        <dbReference type="PROSITE-ProRule" id="PRU00464"/>
    </source>
</evidence>
<dbReference type="CDD" id="cd01275">
    <property type="entry name" value="FHIT"/>
    <property type="match status" value="1"/>
</dbReference>
<evidence type="ECO:0000313" key="7">
    <source>
        <dbReference type="Proteomes" id="UP001221302"/>
    </source>
</evidence>
<evidence type="ECO:0000256" key="3">
    <source>
        <dbReference type="PIRSR" id="PIRSR639383-2"/>
    </source>
</evidence>
<feature type="domain" description="HIT" evidence="5">
    <location>
        <begin position="26"/>
        <end position="137"/>
    </location>
</feature>
<accession>A0AAE3NY98</accession>
<reference evidence="6" key="1">
    <citation type="submission" date="2023-03" db="EMBL/GenBank/DDBJ databases">
        <title>Stygiobacter electus gen. nov., sp. nov., facultatively anaerobic thermotolerant bacterium of the class Ignavibacteria from a well of Yessentuki mineral water deposit.</title>
        <authorList>
            <person name="Podosokorskaya O.A."/>
            <person name="Elcheninov A.G."/>
            <person name="Petrova N.F."/>
            <person name="Zavarzina D.G."/>
            <person name="Kublanov I.V."/>
            <person name="Merkel A.Y."/>
        </authorList>
    </citation>
    <scope>NUCLEOTIDE SEQUENCE</scope>
    <source>
        <strain evidence="6">09-Me</strain>
    </source>
</reference>
<dbReference type="Proteomes" id="UP001221302">
    <property type="component" value="Unassembled WGS sequence"/>
</dbReference>
<dbReference type="Pfam" id="PF01230">
    <property type="entry name" value="HIT"/>
    <property type="match status" value="1"/>
</dbReference>
<dbReference type="AlphaFoldDB" id="A0AAE3NY98"/>
<evidence type="ECO:0000256" key="2">
    <source>
        <dbReference type="PIRSR" id="PIRSR639383-1"/>
    </source>
</evidence>
<keyword evidence="1" id="KW-0547">Nucleotide-binding</keyword>
<protein>
    <submittedName>
        <fullName evidence="6">HIT domain-containing protein</fullName>
    </submittedName>
</protein>
<feature type="active site" description="Tele-AMP-histidine intermediate" evidence="2">
    <location>
        <position position="124"/>
    </location>
</feature>
<dbReference type="InterPro" id="IPR011146">
    <property type="entry name" value="HIT-like"/>
</dbReference>
<dbReference type="InterPro" id="IPR039383">
    <property type="entry name" value="FHIT"/>
</dbReference>
<gene>
    <name evidence="6" type="ORF">P0M35_00800</name>
</gene>
<dbReference type="EMBL" id="JARGDL010000001">
    <property type="protein sequence ID" value="MDF1610674.1"/>
    <property type="molecule type" value="Genomic_DNA"/>
</dbReference>
<dbReference type="Gene3D" id="3.30.428.10">
    <property type="entry name" value="HIT-like"/>
    <property type="match status" value="1"/>
</dbReference>
<comment type="caution">
    <text evidence="6">The sequence shown here is derived from an EMBL/GenBank/DDBJ whole genome shotgun (WGS) entry which is preliminary data.</text>
</comment>
<evidence type="ECO:0000256" key="1">
    <source>
        <dbReference type="ARBA" id="ARBA00022741"/>
    </source>
</evidence>
<keyword evidence="7" id="KW-1185">Reference proteome</keyword>
<dbReference type="InterPro" id="IPR052908">
    <property type="entry name" value="AP-4-A_phosphorylase"/>
</dbReference>